<name>M1RA63_UNCXX</name>
<keyword evidence="1" id="KW-0472">Membrane</keyword>
<organism evidence="2">
    <name type="scientific">bacterium FH-1</name>
    <dbReference type="NCBI Taxonomy" id="1297054"/>
    <lineage>
        <taxon>Bacteria</taxon>
    </lineage>
</organism>
<evidence type="ECO:0000256" key="1">
    <source>
        <dbReference type="SAM" id="Phobius"/>
    </source>
</evidence>
<reference evidence="2" key="1">
    <citation type="journal article" date="2013" name="Environ. Microbiol.">
        <title>Comparative genomic analysis of magnetotactic bacteria from the Deltaproteobacteria provides new insights into magnetite and greigite magnetosome genes required for magnetotaxis.</title>
        <authorList>
            <person name="Lefevre C.T."/>
            <person name="Trubitsyn D."/>
            <person name="Abreu F."/>
            <person name="Kolinko S."/>
            <person name="Jogler C."/>
            <person name="de Almeida L.G."/>
            <person name="de Vasconcelos A.T."/>
            <person name="Kube M."/>
            <person name="Reinhardt R."/>
            <person name="Lins U."/>
            <person name="Pignol D."/>
            <person name="Schuler D."/>
            <person name="Bazylinski D.A."/>
            <person name="Ginet N."/>
        </authorList>
    </citation>
    <scope>NUCLEOTIDE SEQUENCE</scope>
    <source>
        <strain evidence="2">FH-1</strain>
    </source>
</reference>
<dbReference type="EMBL" id="KC196875">
    <property type="protein sequence ID" value="AGG16208.1"/>
    <property type="molecule type" value="Genomic_DNA"/>
</dbReference>
<protein>
    <submittedName>
        <fullName evidence="2">Magnetosome protein MamI-3</fullName>
    </submittedName>
</protein>
<accession>M1RA63</accession>
<keyword evidence="1" id="KW-1133">Transmembrane helix</keyword>
<proteinExistence type="predicted"/>
<sequence>MSGWLRLLTRERCVMPKRMFAFITDSNVYVWILGVFAVLVLIVVVVLSNAKKKPQSPQALVAAALTLPIVAPGLEWKPGMGPQPLIYHPAALTQPSWQPLPGQTSTVREQPAAPFREQGWQPLPGGAAGLAAGNQGIRAYSGPVQ</sequence>
<feature type="transmembrane region" description="Helical" evidence="1">
    <location>
        <begin position="28"/>
        <end position="47"/>
    </location>
</feature>
<keyword evidence="1" id="KW-0812">Transmembrane</keyword>
<dbReference type="AlphaFoldDB" id="M1RA63"/>
<evidence type="ECO:0000313" key="2">
    <source>
        <dbReference type="EMBL" id="AGG16208.1"/>
    </source>
</evidence>